<dbReference type="InterPro" id="IPR035914">
    <property type="entry name" value="Sperma_CUB_dom_sf"/>
</dbReference>
<feature type="region of interest" description="Disordered" evidence="3">
    <location>
        <begin position="288"/>
        <end position="350"/>
    </location>
</feature>
<evidence type="ECO:0000256" key="5">
    <source>
        <dbReference type="SAM" id="SignalP"/>
    </source>
</evidence>
<evidence type="ECO:0000313" key="7">
    <source>
        <dbReference type="Proteomes" id="UP001652626"/>
    </source>
</evidence>
<comment type="caution">
    <text evidence="2">Lacks conserved residue(s) required for the propagation of feature annotation.</text>
</comment>
<feature type="compositionally biased region" description="Basic and acidic residues" evidence="3">
    <location>
        <begin position="324"/>
        <end position="340"/>
    </location>
</feature>
<dbReference type="Pfam" id="PF00431">
    <property type="entry name" value="CUB"/>
    <property type="match status" value="1"/>
</dbReference>
<feature type="compositionally biased region" description="Basic and acidic residues" evidence="3">
    <location>
        <begin position="124"/>
        <end position="137"/>
    </location>
</feature>
<feature type="compositionally biased region" description="Acidic residues" evidence="3">
    <location>
        <begin position="292"/>
        <end position="318"/>
    </location>
</feature>
<evidence type="ECO:0000259" key="6">
    <source>
        <dbReference type="PROSITE" id="PS01180"/>
    </source>
</evidence>
<keyword evidence="1" id="KW-1015">Disulfide bond</keyword>
<feature type="compositionally biased region" description="Polar residues" evidence="3">
    <location>
        <begin position="386"/>
        <end position="405"/>
    </location>
</feature>
<evidence type="ECO:0000313" key="8">
    <source>
        <dbReference type="RefSeq" id="XP_026498116.2"/>
    </source>
</evidence>
<evidence type="ECO:0000256" key="2">
    <source>
        <dbReference type="PROSITE-ProRule" id="PRU00059"/>
    </source>
</evidence>
<keyword evidence="7" id="KW-1185">Reference proteome</keyword>
<dbReference type="InterPro" id="IPR000859">
    <property type="entry name" value="CUB_dom"/>
</dbReference>
<dbReference type="OrthoDB" id="6128690at2759"/>
<feature type="compositionally biased region" description="Acidic residues" evidence="3">
    <location>
        <begin position="223"/>
        <end position="247"/>
    </location>
</feature>
<keyword evidence="4" id="KW-0812">Transmembrane</keyword>
<feature type="transmembrane region" description="Helical" evidence="4">
    <location>
        <begin position="723"/>
        <end position="745"/>
    </location>
</feature>
<evidence type="ECO:0000256" key="3">
    <source>
        <dbReference type="SAM" id="MobiDB-lite"/>
    </source>
</evidence>
<feature type="signal peptide" evidence="5">
    <location>
        <begin position="1"/>
        <end position="18"/>
    </location>
</feature>
<keyword evidence="4" id="KW-0472">Membrane</keyword>
<gene>
    <name evidence="8" type="primary">LOC113402158</name>
</gene>
<feature type="domain" description="CUB" evidence="6">
    <location>
        <begin position="454"/>
        <end position="569"/>
    </location>
</feature>
<feature type="region of interest" description="Disordered" evidence="3">
    <location>
        <begin position="215"/>
        <end position="272"/>
    </location>
</feature>
<dbReference type="PROSITE" id="PS51257">
    <property type="entry name" value="PROKAR_LIPOPROTEIN"/>
    <property type="match status" value="1"/>
</dbReference>
<feature type="region of interest" description="Disordered" evidence="3">
    <location>
        <begin position="94"/>
        <end position="158"/>
    </location>
</feature>
<dbReference type="SUPFAM" id="SSF49854">
    <property type="entry name" value="Spermadhesin, CUB domain"/>
    <property type="match status" value="1"/>
</dbReference>
<organism evidence="7 8">
    <name type="scientific">Vanessa tameamea</name>
    <name type="common">Kamehameha butterfly</name>
    <dbReference type="NCBI Taxonomy" id="334116"/>
    <lineage>
        <taxon>Eukaryota</taxon>
        <taxon>Metazoa</taxon>
        <taxon>Ecdysozoa</taxon>
        <taxon>Arthropoda</taxon>
        <taxon>Hexapoda</taxon>
        <taxon>Insecta</taxon>
        <taxon>Pterygota</taxon>
        <taxon>Neoptera</taxon>
        <taxon>Endopterygota</taxon>
        <taxon>Lepidoptera</taxon>
        <taxon>Glossata</taxon>
        <taxon>Ditrysia</taxon>
        <taxon>Papilionoidea</taxon>
        <taxon>Nymphalidae</taxon>
        <taxon>Nymphalinae</taxon>
        <taxon>Vanessa</taxon>
    </lineage>
</organism>
<dbReference type="OMA" id="FRIWIFL"/>
<dbReference type="GeneID" id="113402158"/>
<feature type="compositionally biased region" description="Basic and acidic residues" evidence="3">
    <location>
        <begin position="248"/>
        <end position="261"/>
    </location>
</feature>
<accession>A0A8B8IQQ7</accession>
<feature type="compositionally biased region" description="Polar residues" evidence="3">
    <location>
        <begin position="108"/>
        <end position="123"/>
    </location>
</feature>
<sequence>MIKLWICLALIAISGCGGLSYDNDGWYDDYWYDDVIDKSFDDDIKDPAKSTAKGNDGVTKTSPVYADEGIIAESRADSDEKNIKAEGNFDGINDYQFEDNRSDLGEENFNNDAKTTLSSQDNNDSNKETLNHSEKINNDPTLLSTAGPDKEDKELDYSAKGSTQITYDDLAYSSNDSEKKIIEETKTILTEDTNNDFVDLKSSENKETDLNEIIEETSKLLDDTPDSLEEGEITEEDVNNGAEDDDNESKSFEDTNNKTEETTDEDTVDNAFNDLMSDIDRLHETWSKLKDYDDENVQSSEIGEDGSYDYEEIDDENLEQIFDNSKESKTENADKEKESVEENLSEKSSPVIASKMSDPILYLNDALMASEAENRNLVTINAAEKVSSTATPEDNEKTTTQQGSVLRTEAPKTDELKTTERLEDLSSAEVHELMQEFKSEHLEEILEASTYSEEAEYIALTVDKPVVITSPNYPEHYPTNKIVDWIISGDGMGIELNITDFAINGHVGDYLLVKPGRIDEKGSDGLLFSYVLRTERRYRFLDVDKMFIRFEAKQAMQFLRGFRLSLRMVVPRPGAPLPDPEPEPEPAPSPVSTFTLNLGGVSLDDFLNIEEQFRLIIANMATLYINSNNINPGINTTIETTQITSKALCFHNWPKFELCTEVSFGVPIVYDDVDDEDEEIEARLNEEDLRSMWETYSQRDPFAVRLRVLGITEYQVPNDRDTLIVWLVIAGGVVISMAMLAFALWRYSCFAQYTRMPSFSDTDSVKEKRNLDLYPTPHQTLPPLYSETDYKWADAKYDDTTKVDVGGYSNRSYTHNDIYDIDSDEDAMTPRDRNSGISPRDIYSV</sequence>
<protein>
    <submittedName>
        <fullName evidence="8">Uncharacterized protein LOC113402158 isoform X1</fullName>
    </submittedName>
</protein>
<dbReference type="PROSITE" id="PS01180">
    <property type="entry name" value="CUB"/>
    <property type="match status" value="1"/>
</dbReference>
<dbReference type="CDD" id="cd00041">
    <property type="entry name" value="CUB"/>
    <property type="match status" value="1"/>
</dbReference>
<feature type="chain" id="PRO_5046332356" evidence="5">
    <location>
        <begin position="19"/>
        <end position="845"/>
    </location>
</feature>
<dbReference type="RefSeq" id="XP_026498116.2">
    <property type="nucleotide sequence ID" value="XM_026642331.2"/>
</dbReference>
<proteinExistence type="predicted"/>
<feature type="region of interest" description="Disordered" evidence="3">
    <location>
        <begin position="824"/>
        <end position="845"/>
    </location>
</feature>
<feature type="compositionally biased region" description="Basic and acidic residues" evidence="3">
    <location>
        <begin position="148"/>
        <end position="157"/>
    </location>
</feature>
<name>A0A8B8IQQ7_VANTA</name>
<dbReference type="Proteomes" id="UP001652626">
    <property type="component" value="Chromosome 23"/>
</dbReference>
<evidence type="ECO:0000256" key="1">
    <source>
        <dbReference type="ARBA" id="ARBA00023157"/>
    </source>
</evidence>
<evidence type="ECO:0000256" key="4">
    <source>
        <dbReference type="SAM" id="Phobius"/>
    </source>
</evidence>
<keyword evidence="4" id="KW-1133">Transmembrane helix</keyword>
<dbReference type="AlphaFoldDB" id="A0A8B8IQQ7"/>
<feature type="region of interest" description="Disordered" evidence="3">
    <location>
        <begin position="386"/>
        <end position="414"/>
    </location>
</feature>
<dbReference type="Gene3D" id="2.60.120.290">
    <property type="entry name" value="Spermadhesin, CUB domain"/>
    <property type="match status" value="1"/>
</dbReference>
<keyword evidence="5" id="KW-0732">Signal</keyword>
<reference evidence="8" key="1">
    <citation type="submission" date="2025-08" db="UniProtKB">
        <authorList>
            <consortium name="RefSeq"/>
        </authorList>
    </citation>
    <scope>IDENTIFICATION</scope>
    <source>
        <tissue evidence="8">Whole body</tissue>
    </source>
</reference>
<dbReference type="SMART" id="SM00042">
    <property type="entry name" value="CUB"/>
    <property type="match status" value="1"/>
</dbReference>